<proteinExistence type="predicted"/>
<feature type="region of interest" description="Disordered" evidence="1">
    <location>
        <begin position="32"/>
        <end position="59"/>
    </location>
</feature>
<organism evidence="3 4">
    <name type="scientific">Roseomonas marmotae</name>
    <dbReference type="NCBI Taxonomy" id="2768161"/>
    <lineage>
        <taxon>Bacteria</taxon>
        <taxon>Pseudomonadati</taxon>
        <taxon>Pseudomonadota</taxon>
        <taxon>Alphaproteobacteria</taxon>
        <taxon>Acetobacterales</taxon>
        <taxon>Roseomonadaceae</taxon>
        <taxon>Roseomonas</taxon>
    </lineage>
</organism>
<name>A0ABS3KC12_9PROT</name>
<keyword evidence="4" id="KW-1185">Reference proteome</keyword>
<gene>
    <name evidence="3" type="ORF">IAI60_10355</name>
</gene>
<reference evidence="3 4" key="1">
    <citation type="submission" date="2020-09" db="EMBL/GenBank/DDBJ databases">
        <title>Roseomonas.</title>
        <authorList>
            <person name="Zhu W."/>
        </authorList>
    </citation>
    <scope>NUCLEOTIDE SEQUENCE [LARGE SCALE GENOMIC DNA]</scope>
    <source>
        <strain evidence="3 4">1311</strain>
    </source>
</reference>
<keyword evidence="2" id="KW-0732">Signal</keyword>
<sequence length="161" mass="16767">MMIRLPLLLAACAVLAYASLREAEVMVPGPLTRDAQTGPKPAAAIQPPPAPPSGPWVEQTGRPLFAVTRRPPEEEVTETAAAAAPEPLPPVAASGVVLRNGHALALLRLANGQSVRAATGDEVDGWRVGRISAEGVEMTLGDRSVMLAARVPMADGLLRSE</sequence>
<evidence type="ECO:0000313" key="4">
    <source>
        <dbReference type="Proteomes" id="UP001518990"/>
    </source>
</evidence>
<evidence type="ECO:0000256" key="2">
    <source>
        <dbReference type="SAM" id="SignalP"/>
    </source>
</evidence>
<comment type="caution">
    <text evidence="3">The sequence shown here is derived from an EMBL/GenBank/DDBJ whole genome shotgun (WGS) entry which is preliminary data.</text>
</comment>
<protein>
    <recommendedName>
        <fullName evidence="5">Type II secretion system protein GspC N-terminal domain-containing protein</fullName>
    </recommendedName>
</protein>
<evidence type="ECO:0000256" key="1">
    <source>
        <dbReference type="SAM" id="MobiDB-lite"/>
    </source>
</evidence>
<dbReference type="EMBL" id="JACTNF010000009">
    <property type="protein sequence ID" value="MBO1075009.1"/>
    <property type="molecule type" value="Genomic_DNA"/>
</dbReference>
<accession>A0ABS3KC12</accession>
<evidence type="ECO:0000313" key="3">
    <source>
        <dbReference type="EMBL" id="MBO1075009.1"/>
    </source>
</evidence>
<feature type="chain" id="PRO_5046581369" description="Type II secretion system protein GspC N-terminal domain-containing protein" evidence="2">
    <location>
        <begin position="24"/>
        <end position="161"/>
    </location>
</feature>
<dbReference type="Proteomes" id="UP001518990">
    <property type="component" value="Unassembled WGS sequence"/>
</dbReference>
<dbReference type="RefSeq" id="WP_207446931.1">
    <property type="nucleotide sequence ID" value="NZ_CP061091.1"/>
</dbReference>
<feature type="signal peptide" evidence="2">
    <location>
        <begin position="1"/>
        <end position="23"/>
    </location>
</feature>
<evidence type="ECO:0008006" key="5">
    <source>
        <dbReference type="Google" id="ProtNLM"/>
    </source>
</evidence>